<organism evidence="1 2">
    <name type="scientific">Streptomyces luteoverticillatus</name>
    <name type="common">Streptoverticillium luteoverticillatus</name>
    <dbReference type="NCBI Taxonomy" id="66425"/>
    <lineage>
        <taxon>Bacteria</taxon>
        <taxon>Bacillati</taxon>
        <taxon>Actinomycetota</taxon>
        <taxon>Actinomycetes</taxon>
        <taxon>Kitasatosporales</taxon>
        <taxon>Streptomycetaceae</taxon>
        <taxon>Streptomyces</taxon>
    </lineage>
</organism>
<sequence length="165" mass="17838">MAMTLPVPIEFLPPEGWFPADLEKADATDVAFAVVHPQPDAGFAANITVDGEYRPDTATLTELADKSVERLRNVADSVVVTDCREIGSPDAPALIQRLVFSVGFGDARRELVQSQVYLPMLDVADSREWAVVRLALTATAAQHDTVLGDFQDFVRTVRPGTGTGI</sequence>
<reference evidence="1 2" key="1">
    <citation type="submission" date="2018-12" db="EMBL/GenBank/DDBJ databases">
        <title>The whole draft genome of Streptomyce luteoverticillatus CGMCC 15060.</title>
        <authorList>
            <person name="Feng Z."/>
            <person name="Chen G."/>
            <person name="Zhang J."/>
            <person name="Zhu H."/>
            <person name="Yu X."/>
            <person name="Zhang W."/>
            <person name="Zhang X."/>
        </authorList>
    </citation>
    <scope>NUCLEOTIDE SEQUENCE [LARGE SCALE GENOMIC DNA]</scope>
    <source>
        <strain evidence="1 2">CGMCC 15060</strain>
    </source>
</reference>
<accession>A0A3S9PT75</accession>
<dbReference type="AlphaFoldDB" id="A0A3S9PT75"/>
<dbReference type="EMBL" id="CP034587">
    <property type="protein sequence ID" value="AZQ75523.1"/>
    <property type="molecule type" value="Genomic_DNA"/>
</dbReference>
<dbReference type="OrthoDB" id="3686643at2"/>
<protein>
    <recommendedName>
        <fullName evidence="3">DUF1795 domain-containing protein</fullName>
    </recommendedName>
</protein>
<keyword evidence="2" id="KW-1185">Reference proteome</keyword>
<evidence type="ECO:0000313" key="1">
    <source>
        <dbReference type="EMBL" id="AZQ75523.1"/>
    </source>
</evidence>
<gene>
    <name evidence="1" type="ORF">EKH77_11840</name>
</gene>
<dbReference type="Proteomes" id="UP000267900">
    <property type="component" value="Chromosome"/>
</dbReference>
<evidence type="ECO:0000313" key="2">
    <source>
        <dbReference type="Proteomes" id="UP000267900"/>
    </source>
</evidence>
<evidence type="ECO:0008006" key="3">
    <source>
        <dbReference type="Google" id="ProtNLM"/>
    </source>
</evidence>
<dbReference type="Gene3D" id="3.40.1000.10">
    <property type="entry name" value="Mog1/PsbP, alpha/beta/alpha sandwich"/>
    <property type="match status" value="1"/>
</dbReference>
<proteinExistence type="predicted"/>
<name>A0A3S9PT75_STRLT</name>